<accession>A0ABQ3JK89</accession>
<comment type="caution">
    <text evidence="1">The sequence shown here is derived from an EMBL/GenBank/DDBJ whole genome shotgun (WGS) entry which is preliminary data.</text>
</comment>
<dbReference type="Proteomes" id="UP000619376">
    <property type="component" value="Unassembled WGS sequence"/>
</dbReference>
<protein>
    <submittedName>
        <fullName evidence="1">Uncharacterized protein</fullName>
    </submittedName>
</protein>
<gene>
    <name evidence="1" type="ORF">GCM10017781_14700</name>
</gene>
<evidence type="ECO:0000313" key="1">
    <source>
        <dbReference type="EMBL" id="GHF39240.1"/>
    </source>
</evidence>
<name>A0ABQ3JK89_9DEIO</name>
<proteinExistence type="predicted"/>
<dbReference type="EMBL" id="BNAJ01000003">
    <property type="protein sequence ID" value="GHF39240.1"/>
    <property type="molecule type" value="Genomic_DNA"/>
</dbReference>
<keyword evidence="2" id="KW-1185">Reference proteome</keyword>
<reference evidence="2" key="1">
    <citation type="journal article" date="2019" name="Int. J. Syst. Evol. Microbiol.">
        <title>The Global Catalogue of Microorganisms (GCM) 10K type strain sequencing project: providing services to taxonomists for standard genome sequencing and annotation.</title>
        <authorList>
            <consortium name="The Broad Institute Genomics Platform"/>
            <consortium name="The Broad Institute Genome Sequencing Center for Infectious Disease"/>
            <person name="Wu L."/>
            <person name="Ma J."/>
        </authorList>
    </citation>
    <scope>NUCLEOTIDE SEQUENCE [LARGE SCALE GENOMIC DNA]</scope>
    <source>
        <strain evidence="2">CGMCC 1.18437</strain>
    </source>
</reference>
<organism evidence="1 2">
    <name type="scientific">Deinococcus metalli</name>
    <dbReference type="NCBI Taxonomy" id="1141878"/>
    <lineage>
        <taxon>Bacteria</taxon>
        <taxon>Thermotogati</taxon>
        <taxon>Deinococcota</taxon>
        <taxon>Deinococci</taxon>
        <taxon>Deinococcales</taxon>
        <taxon>Deinococcaceae</taxon>
        <taxon>Deinococcus</taxon>
    </lineage>
</organism>
<evidence type="ECO:0000313" key="2">
    <source>
        <dbReference type="Proteomes" id="UP000619376"/>
    </source>
</evidence>
<sequence>MVSHTGGEGLGLGGGVPVVQAELGGIDVEAQVGIGVRGRLGHAVTGPPAPACSGGRAGAQGTFLLPIIRYPPGHDAHS</sequence>